<feature type="non-terminal residue" evidence="1">
    <location>
        <position position="1"/>
    </location>
</feature>
<evidence type="ECO:0000313" key="1">
    <source>
        <dbReference type="EMBL" id="RPB28154.1"/>
    </source>
</evidence>
<accession>A0A3N4LZ19</accession>
<proteinExistence type="predicted"/>
<dbReference type="InParanoid" id="A0A3N4LZ19"/>
<organism evidence="1 2">
    <name type="scientific">Terfezia boudieri ATCC MYA-4762</name>
    <dbReference type="NCBI Taxonomy" id="1051890"/>
    <lineage>
        <taxon>Eukaryota</taxon>
        <taxon>Fungi</taxon>
        <taxon>Dikarya</taxon>
        <taxon>Ascomycota</taxon>
        <taxon>Pezizomycotina</taxon>
        <taxon>Pezizomycetes</taxon>
        <taxon>Pezizales</taxon>
        <taxon>Pezizaceae</taxon>
        <taxon>Terfezia</taxon>
    </lineage>
</organism>
<sequence length="80" mass="9312">EEKLHCDAQRLTYQHLQSYAEYVAGRGRGASIWVFVDRTLQLICRSSKGQRNWYSGCKKHHAIKFQAVTVHHQIGLFHIC</sequence>
<dbReference type="Proteomes" id="UP000267821">
    <property type="component" value="Unassembled WGS sequence"/>
</dbReference>
<keyword evidence="2" id="KW-1185">Reference proteome</keyword>
<dbReference type="AlphaFoldDB" id="A0A3N4LZ19"/>
<name>A0A3N4LZ19_9PEZI</name>
<dbReference type="EMBL" id="ML121529">
    <property type="protein sequence ID" value="RPB28154.1"/>
    <property type="molecule type" value="Genomic_DNA"/>
</dbReference>
<protein>
    <submittedName>
        <fullName evidence="1">Uncharacterized protein</fullName>
    </submittedName>
</protein>
<dbReference type="OrthoDB" id="5289248at2759"/>
<reference evidence="1 2" key="1">
    <citation type="journal article" date="2018" name="Nat. Ecol. Evol.">
        <title>Pezizomycetes genomes reveal the molecular basis of ectomycorrhizal truffle lifestyle.</title>
        <authorList>
            <person name="Murat C."/>
            <person name="Payen T."/>
            <person name="Noel B."/>
            <person name="Kuo A."/>
            <person name="Morin E."/>
            <person name="Chen J."/>
            <person name="Kohler A."/>
            <person name="Krizsan K."/>
            <person name="Balestrini R."/>
            <person name="Da Silva C."/>
            <person name="Montanini B."/>
            <person name="Hainaut M."/>
            <person name="Levati E."/>
            <person name="Barry K.W."/>
            <person name="Belfiori B."/>
            <person name="Cichocki N."/>
            <person name="Clum A."/>
            <person name="Dockter R.B."/>
            <person name="Fauchery L."/>
            <person name="Guy J."/>
            <person name="Iotti M."/>
            <person name="Le Tacon F."/>
            <person name="Lindquist E.A."/>
            <person name="Lipzen A."/>
            <person name="Malagnac F."/>
            <person name="Mello A."/>
            <person name="Molinier V."/>
            <person name="Miyauchi S."/>
            <person name="Poulain J."/>
            <person name="Riccioni C."/>
            <person name="Rubini A."/>
            <person name="Sitrit Y."/>
            <person name="Splivallo R."/>
            <person name="Traeger S."/>
            <person name="Wang M."/>
            <person name="Zifcakova L."/>
            <person name="Wipf D."/>
            <person name="Zambonelli A."/>
            <person name="Paolocci F."/>
            <person name="Nowrousian M."/>
            <person name="Ottonello S."/>
            <person name="Baldrian P."/>
            <person name="Spatafora J.W."/>
            <person name="Henrissat B."/>
            <person name="Nagy L.G."/>
            <person name="Aury J.M."/>
            <person name="Wincker P."/>
            <person name="Grigoriev I.V."/>
            <person name="Bonfante P."/>
            <person name="Martin F.M."/>
        </authorList>
    </citation>
    <scope>NUCLEOTIDE SEQUENCE [LARGE SCALE GENOMIC DNA]</scope>
    <source>
        <strain evidence="1 2">ATCC MYA-4762</strain>
    </source>
</reference>
<gene>
    <name evidence="1" type="ORF">L211DRAFT_778360</name>
</gene>
<evidence type="ECO:0000313" key="2">
    <source>
        <dbReference type="Proteomes" id="UP000267821"/>
    </source>
</evidence>